<dbReference type="UniPathway" id="UPA00031">
    <property type="reaction ID" value="UER00014"/>
</dbReference>
<accession>A0A7T5XAI6</accession>
<evidence type="ECO:0000256" key="10">
    <source>
        <dbReference type="PIRSR" id="PIRSR000099-1"/>
    </source>
</evidence>
<feature type="binding site" evidence="11">
    <location>
        <position position="203"/>
    </location>
    <ligand>
        <name>NAD(+)</name>
        <dbReference type="ChEBI" id="CHEBI:57540"/>
    </ligand>
</feature>
<evidence type="ECO:0000256" key="3">
    <source>
        <dbReference type="ARBA" id="ARBA00010178"/>
    </source>
</evidence>
<feature type="binding site" evidence="11">
    <location>
        <position position="180"/>
    </location>
    <ligand>
        <name>NAD(+)</name>
        <dbReference type="ChEBI" id="CHEBI:57540"/>
    </ligand>
</feature>
<evidence type="ECO:0000256" key="13">
    <source>
        <dbReference type="PIRSR" id="PIRSR000099-4"/>
    </source>
</evidence>
<comment type="pathway">
    <text evidence="2 9">Amino-acid biosynthesis; L-histidine biosynthesis; L-histidine from 5-phospho-alpha-D-ribose 1-diphosphate: step 9/9.</text>
</comment>
<keyword evidence="9" id="KW-0368">Histidine biosynthesis</keyword>
<keyword evidence="7 9" id="KW-0560">Oxidoreductase</keyword>
<evidence type="ECO:0000313" key="15">
    <source>
        <dbReference type="EMBL" id="CZY13316.1"/>
    </source>
</evidence>
<evidence type="ECO:0000256" key="1">
    <source>
        <dbReference type="ARBA" id="ARBA00003850"/>
    </source>
</evidence>
<organism evidence="15 16">
    <name type="scientific">Enterobacter hormaechei</name>
    <dbReference type="NCBI Taxonomy" id="158836"/>
    <lineage>
        <taxon>Bacteria</taxon>
        <taxon>Pseudomonadati</taxon>
        <taxon>Pseudomonadota</taxon>
        <taxon>Gammaproteobacteria</taxon>
        <taxon>Enterobacterales</taxon>
        <taxon>Enterobacteriaceae</taxon>
        <taxon>Enterobacter</taxon>
        <taxon>Enterobacter cloacae complex</taxon>
    </lineage>
</organism>
<name>A0A7T5XAI6_9ENTR</name>
<feature type="binding site" evidence="13">
    <location>
        <position position="251"/>
    </location>
    <ligand>
        <name>Zn(2+)</name>
        <dbReference type="ChEBI" id="CHEBI:29105"/>
    </ligand>
</feature>
<gene>
    <name evidence="15" type="primary">hpsN_2</name>
    <name evidence="15" type="ORF">SAMEA2273352_04210</name>
</gene>
<evidence type="ECO:0000256" key="7">
    <source>
        <dbReference type="ARBA" id="ARBA00023002"/>
    </source>
</evidence>
<evidence type="ECO:0000256" key="2">
    <source>
        <dbReference type="ARBA" id="ARBA00004940"/>
    </source>
</evidence>
<evidence type="ECO:0000256" key="11">
    <source>
        <dbReference type="PIRSR" id="PIRSR000099-2"/>
    </source>
</evidence>
<feature type="binding site" evidence="13">
    <location>
        <position position="409"/>
    </location>
    <ligand>
        <name>Zn(2+)</name>
        <dbReference type="ChEBI" id="CHEBI:29105"/>
    </ligand>
</feature>
<feature type="binding site" evidence="12">
    <location>
        <position position="404"/>
    </location>
    <ligand>
        <name>substrate</name>
    </ligand>
</feature>
<proteinExistence type="inferred from homology"/>
<dbReference type="CDD" id="cd06572">
    <property type="entry name" value="Histidinol_dh"/>
    <property type="match status" value="1"/>
</dbReference>
<feature type="binding site" evidence="12">
    <location>
        <position position="317"/>
    </location>
    <ligand>
        <name>substrate</name>
    </ligand>
</feature>
<feature type="binding site" evidence="13">
    <location>
        <position position="350"/>
    </location>
    <ligand>
        <name>Zn(2+)</name>
        <dbReference type="ChEBI" id="CHEBI:29105"/>
    </ligand>
</feature>
<dbReference type="NCBIfam" id="TIGR00069">
    <property type="entry name" value="hisD"/>
    <property type="match status" value="1"/>
</dbReference>
<feature type="binding site" evidence="12">
    <location>
        <position position="226"/>
    </location>
    <ligand>
        <name>substrate</name>
    </ligand>
</feature>
<dbReference type="PANTHER" id="PTHR21256:SF2">
    <property type="entry name" value="HISTIDINE BIOSYNTHESIS TRIFUNCTIONAL PROTEIN"/>
    <property type="match status" value="1"/>
</dbReference>
<reference evidence="15 16" key="1">
    <citation type="submission" date="2016-03" db="EMBL/GenBank/DDBJ databases">
        <authorList>
            <consortium name="Pathogen Informatics"/>
        </authorList>
    </citation>
    <scope>NUCLEOTIDE SEQUENCE [LARGE SCALE GENOMIC DNA]</scope>
    <source>
        <strain evidence="16">e1424</strain>
    </source>
</reference>
<dbReference type="FunFam" id="3.40.50.1980:FF:000001">
    <property type="entry name" value="Histidinol dehydrogenase"/>
    <property type="match status" value="1"/>
</dbReference>
<feature type="binding site" evidence="12">
    <location>
        <position position="409"/>
    </location>
    <ligand>
        <name>substrate</name>
    </ligand>
</feature>
<dbReference type="InterPro" id="IPR016161">
    <property type="entry name" value="Ald_DH/histidinol_DH"/>
</dbReference>
<dbReference type="InterPro" id="IPR012131">
    <property type="entry name" value="Hstdl_DH"/>
</dbReference>
<dbReference type="PRINTS" id="PR00083">
    <property type="entry name" value="HOLDHDRGNASE"/>
</dbReference>
<evidence type="ECO:0000256" key="4">
    <source>
        <dbReference type="ARBA" id="ARBA00012965"/>
    </source>
</evidence>
<dbReference type="GO" id="GO:0000105">
    <property type="term" value="P:L-histidine biosynthetic process"/>
    <property type="evidence" value="ECO:0007669"/>
    <property type="project" value="UniProtKB-UniRule"/>
</dbReference>
<dbReference type="Pfam" id="PF00815">
    <property type="entry name" value="Histidinol_dh"/>
    <property type="match status" value="1"/>
</dbReference>
<evidence type="ECO:0000256" key="14">
    <source>
        <dbReference type="RuleBase" id="RU004175"/>
    </source>
</evidence>
<feature type="binding site" evidence="12">
    <location>
        <position position="251"/>
    </location>
    <ligand>
        <name>substrate</name>
    </ligand>
</feature>
<keyword evidence="9" id="KW-0028">Amino-acid biosynthesis</keyword>
<dbReference type="Proteomes" id="UP000076205">
    <property type="component" value="Unassembled WGS sequence"/>
</dbReference>
<sequence>MLNQVSWIKRPQGQDAQADRSLTEKVSAIIERVKTEGDTALRAFSQQFDHVVPAQFEVSEQEIAEALEGMDAQTRRDSEFAINQVRRFAQAQLATMLPLEVETLPGVHLGHRIIPVQTVGCYVPGGRYPILSAPVMSIVPATVAGCEQIIACLPPGAHPAMIAVCHLAGAHRIFKVGGAQAIAAMAWGTESIPSVDKIVGPGNAFVNEAKRQVFGRVGIDALAGPSEIFTIADDSADPRILAADMLAQAEHDIHTRVGLATTSRDIAERTLAEVERQLATLPTAATAGEAWRRQGEIVLCEDEAQLIAFADHMATEHLQVHTRDPHATAAKIRNYGSLFIGQNASVVFSDKCCGTNHTLPTMAAARYTGGLWVGAYVKICTHQWIDEQGIPAIAEPAIRQSRTEGMQGHRRAAEIRLRPQDIDAITTGMRD</sequence>
<comment type="cofactor">
    <cofactor evidence="13">
        <name>Zn(2+)</name>
        <dbReference type="ChEBI" id="CHEBI:29105"/>
    </cofactor>
    <text evidence="13">Binds 1 zinc ion per subunit.</text>
</comment>
<feature type="binding site" evidence="12">
    <location>
        <position position="350"/>
    </location>
    <ligand>
        <name>substrate</name>
    </ligand>
</feature>
<evidence type="ECO:0000313" key="16">
    <source>
        <dbReference type="Proteomes" id="UP000076205"/>
    </source>
</evidence>
<protein>
    <recommendedName>
        <fullName evidence="4 9">Histidinol dehydrogenase</fullName>
        <shortName evidence="9">HDH</shortName>
        <ecNumber evidence="4 9">1.1.1.23</ecNumber>
    </recommendedName>
</protein>
<feature type="active site" description="Proton acceptor" evidence="10">
    <location>
        <position position="317"/>
    </location>
</feature>
<evidence type="ECO:0000256" key="9">
    <source>
        <dbReference type="PIRNR" id="PIRNR000099"/>
    </source>
</evidence>
<evidence type="ECO:0000256" key="8">
    <source>
        <dbReference type="ARBA" id="ARBA00049489"/>
    </source>
</evidence>
<dbReference type="Gene3D" id="1.20.5.1300">
    <property type="match status" value="1"/>
</dbReference>
<feature type="binding site" evidence="13">
    <location>
        <position position="248"/>
    </location>
    <ligand>
        <name>Zn(2+)</name>
        <dbReference type="ChEBI" id="CHEBI:29105"/>
    </ligand>
</feature>
<dbReference type="SUPFAM" id="SSF53720">
    <property type="entry name" value="ALDH-like"/>
    <property type="match status" value="1"/>
</dbReference>
<dbReference type="GO" id="GO:0004399">
    <property type="term" value="F:histidinol dehydrogenase activity"/>
    <property type="evidence" value="ECO:0007669"/>
    <property type="project" value="UniProtKB-UniRule"/>
</dbReference>
<evidence type="ECO:0000256" key="5">
    <source>
        <dbReference type="ARBA" id="ARBA00022723"/>
    </source>
</evidence>
<comment type="catalytic activity">
    <reaction evidence="8 9">
        <text>L-histidinol + 2 NAD(+) + H2O = L-histidine + 2 NADH + 3 H(+)</text>
        <dbReference type="Rhea" id="RHEA:20641"/>
        <dbReference type="ChEBI" id="CHEBI:15377"/>
        <dbReference type="ChEBI" id="CHEBI:15378"/>
        <dbReference type="ChEBI" id="CHEBI:57540"/>
        <dbReference type="ChEBI" id="CHEBI:57595"/>
        <dbReference type="ChEBI" id="CHEBI:57699"/>
        <dbReference type="ChEBI" id="CHEBI:57945"/>
        <dbReference type="EC" id="1.1.1.23"/>
    </reaction>
</comment>
<keyword evidence="5 13" id="KW-0479">Metal-binding</keyword>
<dbReference type="Gene3D" id="3.40.50.1980">
    <property type="entry name" value="Nitrogenase molybdenum iron protein domain"/>
    <property type="match status" value="2"/>
</dbReference>
<dbReference type="EMBL" id="FJYW01000011">
    <property type="protein sequence ID" value="CZY13316.1"/>
    <property type="molecule type" value="Genomic_DNA"/>
</dbReference>
<dbReference type="GO" id="GO:0051287">
    <property type="term" value="F:NAD binding"/>
    <property type="evidence" value="ECO:0007669"/>
    <property type="project" value="InterPro"/>
</dbReference>
<dbReference type="PANTHER" id="PTHR21256">
    <property type="entry name" value="HISTIDINOL DEHYDROGENASE HDH"/>
    <property type="match status" value="1"/>
</dbReference>
<dbReference type="GO" id="GO:0005829">
    <property type="term" value="C:cytosol"/>
    <property type="evidence" value="ECO:0007669"/>
    <property type="project" value="TreeGrafter"/>
</dbReference>
<evidence type="ECO:0000256" key="6">
    <source>
        <dbReference type="ARBA" id="ARBA00022833"/>
    </source>
</evidence>
<dbReference type="InterPro" id="IPR022695">
    <property type="entry name" value="Histidinol_DH_monofunct"/>
</dbReference>
<keyword evidence="6 13" id="KW-0862">Zinc</keyword>
<dbReference type="GO" id="GO:0046872">
    <property type="term" value="F:metal ion binding"/>
    <property type="evidence" value="ECO:0007669"/>
    <property type="project" value="UniProtKB-KW"/>
</dbReference>
<dbReference type="AlphaFoldDB" id="A0A7T5XAI6"/>
<comment type="similarity">
    <text evidence="3 9 14">Belongs to the histidinol dehydrogenase family.</text>
</comment>
<comment type="caution">
    <text evidence="15">The sequence shown here is derived from an EMBL/GenBank/DDBJ whole genome shotgun (WGS) entry which is preliminary data.</text>
</comment>
<dbReference type="FunFam" id="3.40.50.1980:FF:000026">
    <property type="entry name" value="Histidinol dehydrogenase"/>
    <property type="match status" value="1"/>
</dbReference>
<dbReference type="EC" id="1.1.1.23" evidence="4 9"/>
<keyword evidence="9 11" id="KW-0520">NAD</keyword>
<evidence type="ECO:0000256" key="12">
    <source>
        <dbReference type="PIRSR" id="PIRSR000099-3"/>
    </source>
</evidence>
<dbReference type="PIRSF" id="PIRSF000099">
    <property type="entry name" value="Histidinol_dh"/>
    <property type="match status" value="1"/>
</dbReference>
<comment type="function">
    <text evidence="1 9">Catalyzes the sequential NAD-dependent oxidations of L-histidinol to L-histidinaldehyde and then to L-histidine.</text>
</comment>
<feature type="binding site" evidence="11">
    <location>
        <position position="122"/>
    </location>
    <ligand>
        <name>NAD(+)</name>
        <dbReference type="ChEBI" id="CHEBI:57540"/>
    </ligand>
</feature>
<feature type="binding site" evidence="12">
    <location>
        <position position="248"/>
    </location>
    <ligand>
        <name>substrate</name>
    </ligand>
</feature>
<feature type="active site" description="Proton acceptor" evidence="10">
    <location>
        <position position="316"/>
    </location>
</feature>
<dbReference type="RefSeq" id="WP_017692810.1">
    <property type="nucleotide sequence ID" value="NZ_CAXOEP010000013.1"/>
</dbReference>